<protein>
    <submittedName>
        <fullName evidence="1">Uncharacterized protein</fullName>
    </submittedName>
</protein>
<comment type="caution">
    <text evidence="1">The sequence shown here is derived from an EMBL/GenBank/DDBJ whole genome shotgun (WGS) entry which is preliminary data.</text>
</comment>
<dbReference type="EMBL" id="JOJR01000292">
    <property type="protein sequence ID" value="RCN40300.1"/>
    <property type="molecule type" value="Genomic_DNA"/>
</dbReference>
<proteinExistence type="predicted"/>
<keyword evidence="2" id="KW-1185">Reference proteome</keyword>
<dbReference type="AlphaFoldDB" id="A0A368GBB0"/>
<evidence type="ECO:0000313" key="1">
    <source>
        <dbReference type="EMBL" id="RCN40300.1"/>
    </source>
</evidence>
<name>A0A368GBB0_ANCCA</name>
<gene>
    <name evidence="1" type="ORF">ANCCAN_13755</name>
</gene>
<accession>A0A368GBB0</accession>
<dbReference type="Proteomes" id="UP000252519">
    <property type="component" value="Unassembled WGS sequence"/>
</dbReference>
<evidence type="ECO:0000313" key="2">
    <source>
        <dbReference type="Proteomes" id="UP000252519"/>
    </source>
</evidence>
<sequence length="77" mass="8907">MRLLQASTSAYCTTKGTNAGDDRFYNLSYEARNRHLTSLALKQRNQTSQIFHSDASNDAFLRNRVSERQQRNLPKGW</sequence>
<reference evidence="1 2" key="1">
    <citation type="submission" date="2014-10" db="EMBL/GenBank/DDBJ databases">
        <title>Draft genome of the hookworm Ancylostoma caninum.</title>
        <authorList>
            <person name="Mitreva M."/>
        </authorList>
    </citation>
    <scope>NUCLEOTIDE SEQUENCE [LARGE SCALE GENOMIC DNA]</scope>
    <source>
        <strain evidence="1 2">Baltimore</strain>
    </source>
</reference>
<organism evidence="1 2">
    <name type="scientific">Ancylostoma caninum</name>
    <name type="common">Dog hookworm</name>
    <dbReference type="NCBI Taxonomy" id="29170"/>
    <lineage>
        <taxon>Eukaryota</taxon>
        <taxon>Metazoa</taxon>
        <taxon>Ecdysozoa</taxon>
        <taxon>Nematoda</taxon>
        <taxon>Chromadorea</taxon>
        <taxon>Rhabditida</taxon>
        <taxon>Rhabditina</taxon>
        <taxon>Rhabditomorpha</taxon>
        <taxon>Strongyloidea</taxon>
        <taxon>Ancylostomatidae</taxon>
        <taxon>Ancylostomatinae</taxon>
        <taxon>Ancylostoma</taxon>
    </lineage>
</organism>